<comment type="caution">
    <text evidence="2">The sequence shown here is derived from an EMBL/GenBank/DDBJ whole genome shotgun (WGS) entry which is preliminary data.</text>
</comment>
<keyword evidence="1" id="KW-1133">Transmembrane helix</keyword>
<dbReference type="InterPro" id="IPR050245">
    <property type="entry name" value="PrsA_foldase"/>
</dbReference>
<dbReference type="AlphaFoldDB" id="A0A9D1L9B6"/>
<proteinExistence type="predicted"/>
<accession>A0A9D1L9B6</accession>
<evidence type="ECO:0000313" key="2">
    <source>
        <dbReference type="EMBL" id="HIU28955.1"/>
    </source>
</evidence>
<sequence>MRNPTITTIPSSRNPPAYERKGLELFMSEYNKLRKNVILLSCCILIIIVTAVCVSAFLSGRKKEKDESAENRTVAFVGDFKISENQFRFFARIILNQEEDTVRMLYTNPSLSDKDEIKKYTSNFTKEYIIRVLEAQAAGITVTEEEAAQLEEQFETDYENAKSVDGKTLDKEEFYKYYYGITEDEYKEFWRNWFLIDKYTTICEQNADVGETAQRQAFEEYYDYLYCYNTSVIPLYIDSTNSKEQQTEKANAILASLNEGADFAELLRQNSTDQELIDAAGAMKFYPANKYEYGEVYDWLRSAEPGSTGAVQTDTIVYVIRLDSITDFDQLKDSETMLQWTRTFCVNKELNDLLNSDKYYYAVDQEVYDALDLSDILNEAYEYWKTVWENES</sequence>
<dbReference type="Gene3D" id="3.10.50.40">
    <property type="match status" value="1"/>
</dbReference>
<dbReference type="PANTHER" id="PTHR47245">
    <property type="entry name" value="PEPTIDYLPROLYL ISOMERASE"/>
    <property type="match status" value="1"/>
</dbReference>
<dbReference type="Pfam" id="PF13616">
    <property type="entry name" value="Rotamase_3"/>
    <property type="match status" value="1"/>
</dbReference>
<dbReference type="Proteomes" id="UP000824089">
    <property type="component" value="Unassembled WGS sequence"/>
</dbReference>
<feature type="transmembrane region" description="Helical" evidence="1">
    <location>
        <begin position="37"/>
        <end position="58"/>
    </location>
</feature>
<name>A0A9D1L9B6_9CLOT</name>
<protein>
    <submittedName>
        <fullName evidence="2">Peptidylprolyl isomerase</fullName>
    </submittedName>
</protein>
<reference evidence="2" key="2">
    <citation type="journal article" date="2021" name="PeerJ">
        <title>Extensive microbial diversity within the chicken gut microbiome revealed by metagenomics and culture.</title>
        <authorList>
            <person name="Gilroy R."/>
            <person name="Ravi A."/>
            <person name="Getino M."/>
            <person name="Pursley I."/>
            <person name="Horton D.L."/>
            <person name="Alikhan N.F."/>
            <person name="Baker D."/>
            <person name="Gharbi K."/>
            <person name="Hall N."/>
            <person name="Watson M."/>
            <person name="Adriaenssens E.M."/>
            <person name="Foster-Nyarko E."/>
            <person name="Jarju S."/>
            <person name="Secka A."/>
            <person name="Antonio M."/>
            <person name="Oren A."/>
            <person name="Chaudhuri R.R."/>
            <person name="La Ragione R."/>
            <person name="Hildebrand F."/>
            <person name="Pallen M.J."/>
        </authorList>
    </citation>
    <scope>NUCLEOTIDE SEQUENCE</scope>
    <source>
        <strain evidence="2">CHK195-4489</strain>
    </source>
</reference>
<dbReference type="InterPro" id="IPR027304">
    <property type="entry name" value="Trigger_fact/SurA_dom_sf"/>
</dbReference>
<dbReference type="SUPFAM" id="SSF109998">
    <property type="entry name" value="Triger factor/SurA peptide-binding domain-like"/>
    <property type="match status" value="1"/>
</dbReference>
<keyword evidence="1" id="KW-0472">Membrane</keyword>
<reference evidence="2" key="1">
    <citation type="submission" date="2020-10" db="EMBL/GenBank/DDBJ databases">
        <authorList>
            <person name="Gilroy R."/>
        </authorList>
    </citation>
    <scope>NUCLEOTIDE SEQUENCE</scope>
    <source>
        <strain evidence="2">CHK195-4489</strain>
    </source>
</reference>
<dbReference type="InterPro" id="IPR046357">
    <property type="entry name" value="PPIase_dom_sf"/>
</dbReference>
<keyword evidence="1" id="KW-0812">Transmembrane</keyword>
<dbReference type="SUPFAM" id="SSF54534">
    <property type="entry name" value="FKBP-like"/>
    <property type="match status" value="1"/>
</dbReference>
<gene>
    <name evidence="2" type="ORF">IAD50_01510</name>
</gene>
<keyword evidence="2" id="KW-0413">Isomerase</keyword>
<evidence type="ECO:0000313" key="3">
    <source>
        <dbReference type="Proteomes" id="UP000824089"/>
    </source>
</evidence>
<organism evidence="2 3">
    <name type="scientific">Candidatus Egerieisoma faecipullorum</name>
    <dbReference type="NCBI Taxonomy" id="2840963"/>
    <lineage>
        <taxon>Bacteria</taxon>
        <taxon>Bacillati</taxon>
        <taxon>Bacillota</taxon>
        <taxon>Clostridia</taxon>
        <taxon>Eubacteriales</taxon>
        <taxon>Clostridiaceae</taxon>
        <taxon>Clostridiaceae incertae sedis</taxon>
        <taxon>Candidatus Egerieisoma</taxon>
    </lineage>
</organism>
<dbReference type="EMBL" id="DVMM01000030">
    <property type="protein sequence ID" value="HIU28955.1"/>
    <property type="molecule type" value="Genomic_DNA"/>
</dbReference>
<dbReference type="PANTHER" id="PTHR47245:SF2">
    <property type="entry name" value="PEPTIDYL-PROLYL CIS-TRANS ISOMERASE HP_0175-RELATED"/>
    <property type="match status" value="1"/>
</dbReference>
<dbReference type="GO" id="GO:0003755">
    <property type="term" value="F:peptidyl-prolyl cis-trans isomerase activity"/>
    <property type="evidence" value="ECO:0007669"/>
    <property type="project" value="InterPro"/>
</dbReference>
<evidence type="ECO:0000256" key="1">
    <source>
        <dbReference type="SAM" id="Phobius"/>
    </source>
</evidence>